<evidence type="ECO:0000313" key="9">
    <source>
        <dbReference type="EMBL" id="CDF32538.1"/>
    </source>
</evidence>
<dbReference type="PANTHER" id="PTHR11409:SF42">
    <property type="entry name" value="ADENOSINE DEAMINASE-LIKE PROTEIN"/>
    <property type="match status" value="1"/>
</dbReference>
<gene>
    <name evidence="9" type="ORF">CHC_T00001501001</name>
</gene>
<name>R7Q3V1_CHOCR</name>
<evidence type="ECO:0000256" key="5">
    <source>
        <dbReference type="ARBA" id="ARBA00022833"/>
    </source>
</evidence>
<dbReference type="GO" id="GO:0046872">
    <property type="term" value="F:metal ion binding"/>
    <property type="evidence" value="ECO:0007669"/>
    <property type="project" value="UniProtKB-KW"/>
</dbReference>
<comment type="catalytic activity">
    <reaction evidence="7">
        <text>N(6)-methyl-AMP + H2O + H(+) = IMP + methylamine</text>
        <dbReference type="Rhea" id="RHEA:16001"/>
        <dbReference type="ChEBI" id="CHEBI:15377"/>
        <dbReference type="ChEBI" id="CHEBI:15378"/>
        <dbReference type="ChEBI" id="CHEBI:58053"/>
        <dbReference type="ChEBI" id="CHEBI:59338"/>
        <dbReference type="ChEBI" id="CHEBI:144842"/>
    </reaction>
    <physiologicalReaction direction="left-to-right" evidence="7">
        <dbReference type="Rhea" id="RHEA:16002"/>
    </physiologicalReaction>
</comment>
<dbReference type="Gramene" id="CDF32538">
    <property type="protein sequence ID" value="CDF32538"/>
    <property type="gene ID" value="CHC_T00001501001"/>
</dbReference>
<dbReference type="RefSeq" id="XP_005712203.1">
    <property type="nucleotide sequence ID" value="XM_005712146.1"/>
</dbReference>
<dbReference type="InterPro" id="IPR001365">
    <property type="entry name" value="A_deaminase_dom"/>
</dbReference>
<dbReference type="GO" id="GO:0009117">
    <property type="term" value="P:nucleotide metabolic process"/>
    <property type="evidence" value="ECO:0007669"/>
    <property type="project" value="UniProtKB-KW"/>
</dbReference>
<comment type="similarity">
    <text evidence="2">Belongs to the metallo-dependent hydrolases superfamily. Adenosine and AMP deaminases family.</text>
</comment>
<sequence length="383" mass="43010">MEEALCKSTAATRSWCKSLPKSELHAHLSGCISKEKIREILRRPENEKLRAKATSLFSPRTSLNLKECFELFPIIHEVINSPAVLREVVFSVLDDFAADNVIYVELRTTPRSSDAFTPQLYISTVLEAVDSYHKEHPNGLLCRVLVSISRHLPVENAREIMKVTEAIMKEIAGTTRADLIVGLELSGNPHRGSWDDFKPIFEDSRRRLHLPISLHFGEVLDDKEANAMLDFRPSRLGHAVVLSDAVATRMITEERNIGVEVCISSNLMTESVTSLQEHPVVTKLLGSRHPFSLCTDDPGILDTTLSEEYARLSECVALSRERVSSIALKGLQLSFCRDENVLESLYRTFFRKLQQACCGENATECTLANIIDRRIPAPQPLRS</sequence>
<comment type="cofactor">
    <cofactor evidence="1">
        <name>Zn(2+)</name>
        <dbReference type="ChEBI" id="CHEBI:29105"/>
    </cofactor>
</comment>
<dbReference type="SUPFAM" id="SSF51556">
    <property type="entry name" value="Metallo-dependent hydrolases"/>
    <property type="match status" value="1"/>
</dbReference>
<dbReference type="EMBL" id="HG001512">
    <property type="protein sequence ID" value="CDF32538.1"/>
    <property type="molecule type" value="Genomic_DNA"/>
</dbReference>
<keyword evidence="6" id="KW-0546">Nucleotide metabolism</keyword>
<feature type="domain" description="Adenosine deaminase" evidence="8">
    <location>
        <begin position="20"/>
        <end position="340"/>
    </location>
</feature>
<dbReference type="InterPro" id="IPR006330">
    <property type="entry name" value="Ado/ade_deaminase"/>
</dbReference>
<dbReference type="OMA" id="RPQFKPY"/>
<organism evidence="9 10">
    <name type="scientific">Chondrus crispus</name>
    <name type="common">Carrageen Irish moss</name>
    <name type="synonym">Polymorpha crispa</name>
    <dbReference type="NCBI Taxonomy" id="2769"/>
    <lineage>
        <taxon>Eukaryota</taxon>
        <taxon>Rhodophyta</taxon>
        <taxon>Florideophyceae</taxon>
        <taxon>Rhodymeniophycidae</taxon>
        <taxon>Gigartinales</taxon>
        <taxon>Gigartinaceae</taxon>
        <taxon>Chondrus</taxon>
    </lineage>
</organism>
<evidence type="ECO:0000256" key="3">
    <source>
        <dbReference type="ARBA" id="ARBA00022723"/>
    </source>
</evidence>
<keyword evidence="5" id="KW-0862">Zinc</keyword>
<dbReference type="PhylomeDB" id="R7Q3V1"/>
<evidence type="ECO:0000256" key="4">
    <source>
        <dbReference type="ARBA" id="ARBA00022801"/>
    </source>
</evidence>
<reference evidence="10" key="1">
    <citation type="journal article" date="2013" name="Proc. Natl. Acad. Sci. U.S.A.">
        <title>Genome structure and metabolic features in the red seaweed Chondrus crispus shed light on evolution of the Archaeplastida.</title>
        <authorList>
            <person name="Collen J."/>
            <person name="Porcel B."/>
            <person name="Carre W."/>
            <person name="Ball S.G."/>
            <person name="Chaparro C."/>
            <person name="Tonon T."/>
            <person name="Barbeyron T."/>
            <person name="Michel G."/>
            <person name="Noel B."/>
            <person name="Valentin K."/>
            <person name="Elias M."/>
            <person name="Artiguenave F."/>
            <person name="Arun A."/>
            <person name="Aury J.M."/>
            <person name="Barbosa-Neto J.F."/>
            <person name="Bothwell J.H."/>
            <person name="Bouget F.Y."/>
            <person name="Brillet L."/>
            <person name="Cabello-Hurtado F."/>
            <person name="Capella-Gutierrez S."/>
            <person name="Charrier B."/>
            <person name="Cladiere L."/>
            <person name="Cock J.M."/>
            <person name="Coelho S.M."/>
            <person name="Colleoni C."/>
            <person name="Czjzek M."/>
            <person name="Da Silva C."/>
            <person name="Delage L."/>
            <person name="Denoeud F."/>
            <person name="Deschamps P."/>
            <person name="Dittami S.M."/>
            <person name="Gabaldon T."/>
            <person name="Gachon C.M."/>
            <person name="Groisillier A."/>
            <person name="Herve C."/>
            <person name="Jabbari K."/>
            <person name="Katinka M."/>
            <person name="Kloareg B."/>
            <person name="Kowalczyk N."/>
            <person name="Labadie K."/>
            <person name="Leblanc C."/>
            <person name="Lopez P.J."/>
            <person name="McLachlan D.H."/>
            <person name="Meslet-Cladiere L."/>
            <person name="Moustafa A."/>
            <person name="Nehr Z."/>
            <person name="Nyvall Collen P."/>
            <person name="Panaud O."/>
            <person name="Partensky F."/>
            <person name="Poulain J."/>
            <person name="Rensing S.A."/>
            <person name="Rousvoal S."/>
            <person name="Samson G."/>
            <person name="Symeonidi A."/>
            <person name="Weissenbach J."/>
            <person name="Zambounis A."/>
            <person name="Wincker P."/>
            <person name="Boyen C."/>
        </authorList>
    </citation>
    <scope>NUCLEOTIDE SEQUENCE [LARGE SCALE GENOMIC DNA]</scope>
    <source>
        <strain evidence="10">cv. Stackhouse</strain>
    </source>
</reference>
<evidence type="ECO:0000256" key="7">
    <source>
        <dbReference type="ARBA" id="ARBA00048787"/>
    </source>
</evidence>
<keyword evidence="3" id="KW-0479">Metal-binding</keyword>
<dbReference type="GO" id="GO:0006154">
    <property type="term" value="P:adenosine catabolic process"/>
    <property type="evidence" value="ECO:0007669"/>
    <property type="project" value="TreeGrafter"/>
</dbReference>
<dbReference type="GeneID" id="17319913"/>
<dbReference type="GO" id="GO:0004000">
    <property type="term" value="F:adenosine deaminase activity"/>
    <property type="evidence" value="ECO:0007669"/>
    <property type="project" value="TreeGrafter"/>
</dbReference>
<dbReference type="Gene3D" id="3.20.20.140">
    <property type="entry name" value="Metal-dependent hydrolases"/>
    <property type="match status" value="1"/>
</dbReference>
<protein>
    <recommendedName>
        <fullName evidence="8">Adenosine deaminase domain-containing protein</fullName>
    </recommendedName>
</protein>
<evidence type="ECO:0000256" key="1">
    <source>
        <dbReference type="ARBA" id="ARBA00001947"/>
    </source>
</evidence>
<evidence type="ECO:0000313" key="10">
    <source>
        <dbReference type="Proteomes" id="UP000012073"/>
    </source>
</evidence>
<evidence type="ECO:0000259" key="8">
    <source>
        <dbReference type="Pfam" id="PF00962"/>
    </source>
</evidence>
<dbReference type="Proteomes" id="UP000012073">
    <property type="component" value="Unassembled WGS sequence"/>
</dbReference>
<accession>R7Q3V1</accession>
<dbReference type="PANTHER" id="PTHR11409">
    <property type="entry name" value="ADENOSINE DEAMINASE"/>
    <property type="match status" value="1"/>
</dbReference>
<evidence type="ECO:0000256" key="6">
    <source>
        <dbReference type="ARBA" id="ARBA00023080"/>
    </source>
</evidence>
<keyword evidence="10" id="KW-1185">Reference proteome</keyword>
<dbReference type="AlphaFoldDB" id="R7Q3V1"/>
<dbReference type="InterPro" id="IPR032466">
    <property type="entry name" value="Metal_Hydrolase"/>
</dbReference>
<dbReference type="GO" id="GO:0046103">
    <property type="term" value="P:inosine biosynthetic process"/>
    <property type="evidence" value="ECO:0007669"/>
    <property type="project" value="TreeGrafter"/>
</dbReference>
<dbReference type="STRING" id="2769.R7Q3V1"/>
<dbReference type="OrthoDB" id="272271at2759"/>
<keyword evidence="4" id="KW-0378">Hydrolase</keyword>
<dbReference type="Pfam" id="PF00962">
    <property type="entry name" value="A_deaminase"/>
    <property type="match status" value="1"/>
</dbReference>
<proteinExistence type="inferred from homology"/>
<dbReference type="KEGG" id="ccp:CHC_T00001501001"/>
<evidence type="ECO:0000256" key="2">
    <source>
        <dbReference type="ARBA" id="ARBA00006676"/>
    </source>
</evidence>